<name>A0AA96V237_9EURY</name>
<gene>
    <name evidence="1" type="ORF">MsAc7_06130</name>
</gene>
<dbReference type="Gene3D" id="2.160.20.110">
    <property type="match status" value="1"/>
</dbReference>
<dbReference type="EMBL" id="CP131060">
    <property type="protein sequence ID" value="WNY25074.1"/>
    <property type="molecule type" value="Genomic_DNA"/>
</dbReference>
<sequence>MEEGNNALYYKMQNNITFTDAANWIPVGAENQVFAGTFDGNNSTISELVSIADADDNNIVKCQSLFGPTTGGTFKDLTLSYVGLANNYYGNAFTTTPQTASLDYCKVNSVWVFSPDKMANVIAEIETQARAFNASSNNNTVAMNTLGYMRHIRYNGGNWDVMIEKPDASFTNWMNNSQLPEVQKIHTVFKSGVDIYVTDTYTKDSIIDFIHFVAPLNSIVSQKVPSKLVWIFNVSVYSTHEQDDLLGWAGDLQSYYSTTAAGVQDGIGKRNFGVFSQEDMYADMDAVNVGTLMMTNNGKSVSKNISVAYQEYYYGSSISEQKRFQLFIDNIDQRTYATVQVKVDSEKIYPLTSAIETYTTNAVVAGTAKWQLYPAGITDPNLSKLRKEFGYYVYTHAGRSVPAAYL</sequence>
<protein>
    <submittedName>
        <fullName evidence="1">Uncharacterized protein</fullName>
    </submittedName>
</protein>
<evidence type="ECO:0000313" key="1">
    <source>
        <dbReference type="EMBL" id="WNY25074.1"/>
    </source>
</evidence>
<evidence type="ECO:0000313" key="2">
    <source>
        <dbReference type="Proteomes" id="UP001303587"/>
    </source>
</evidence>
<organism evidence="1 2">
    <name type="scientific">Methanolapillus millepedarum</name>
    <dbReference type="NCBI Taxonomy" id="3028296"/>
    <lineage>
        <taxon>Archaea</taxon>
        <taxon>Methanobacteriati</taxon>
        <taxon>Methanobacteriota</taxon>
        <taxon>Stenosarchaea group</taxon>
        <taxon>Methanomicrobia</taxon>
        <taxon>Methanosarcinales</taxon>
        <taxon>Methanosarcinaceae</taxon>
        <taxon>Methanolapillus</taxon>
    </lineage>
</organism>
<reference evidence="1 2" key="1">
    <citation type="submission" date="2023-07" db="EMBL/GenBank/DDBJ databases">
        <title>Closed genoem sequence of Methanosarcinaceae archaeon Ac7.</title>
        <authorList>
            <person name="Poehlein A."/>
            <person name="Protasov E."/>
            <person name="Platt K."/>
            <person name="Reeh H."/>
            <person name="Daniel R."/>
            <person name="Brune A."/>
        </authorList>
    </citation>
    <scope>NUCLEOTIDE SEQUENCE [LARGE SCALE GENOMIC DNA]</scope>
    <source>
        <strain evidence="1 2">Ac7</strain>
    </source>
</reference>
<keyword evidence="2" id="KW-1185">Reference proteome</keyword>
<proteinExistence type="predicted"/>
<dbReference type="GeneID" id="89229729"/>
<dbReference type="RefSeq" id="WP_338103121.1">
    <property type="nucleotide sequence ID" value="NZ_CP131060.1"/>
</dbReference>
<dbReference type="Proteomes" id="UP001303587">
    <property type="component" value="Chromosome"/>
</dbReference>
<accession>A0AA96V237</accession>
<dbReference type="AlphaFoldDB" id="A0AA96V237"/>